<dbReference type="PANTHER" id="PTHR46822">
    <property type="entry name" value="COILED-COIL ALPHA-HELICAL ROD PROTEIN 1"/>
    <property type="match status" value="1"/>
</dbReference>
<dbReference type="GO" id="GO:0005737">
    <property type="term" value="C:cytoplasm"/>
    <property type="evidence" value="ECO:0007669"/>
    <property type="project" value="UniProtKB-SubCell"/>
</dbReference>
<dbReference type="AlphaFoldDB" id="A0A5J5D2J6"/>
<evidence type="ECO:0000256" key="10">
    <source>
        <dbReference type="ARBA" id="ARBA00031932"/>
    </source>
</evidence>
<dbReference type="PANTHER" id="PTHR46822:SF1">
    <property type="entry name" value="COILED-COIL ALPHA-HELICAL ROD PROTEIN 1"/>
    <property type="match status" value="1"/>
</dbReference>
<dbReference type="Pfam" id="PF07111">
    <property type="entry name" value="HCR"/>
    <property type="match status" value="1"/>
</dbReference>
<feature type="region of interest" description="Disordered" evidence="12">
    <location>
        <begin position="709"/>
        <end position="735"/>
    </location>
</feature>
<keyword evidence="6" id="KW-0963">Cytoplasm</keyword>
<sequence length="735" mass="84352">MPGGKGVMAAVEKRNHFRCAERNEQCSRWESEWRLEAEKHKAEAERLKGQIEALKETAGRHREEMRDRGSTQNRQSHELDAMHEELCKAKTELSQIRMELTHSRAEKEKISSQLERLKRESDEEITKLRRDVARSKEEAQDLALKAEMGRLQAAEKAKQQTIRLSEQLEEMQKKQELELQQLNASHCAEVDATRNTNRELQDRLQSITSEVLQLKNTLMEVSAERDGLKEHLSQMGQAFETQSTTLHSLRNYIGQLAPEKGEKEQLNKAVEKLNKEKAALQMTTELLTVRLNSVTEILALQEEKIVKKTSADPLVKNGCEGLQVLQLWREKVFKLCVQLRSKDIELRGEKDKLLSTVRLMEQQLQQEQHRASVLQHSLDDRIAELELERVEKESLKQDMAQEQTENSQLKSQSQEKEAELKILTEAVRRFGLAFESKVAEVAAAQARLSTFTQRLTFAKRRIETIQGAVILKVDRSLIMRKVALQKVQQASKQTEQTADSILTNLQTELSSVCEERDKLTQELKRTPELIEKALADLKEQYESQLRLQQQQAMEQSRVEVRQAVAGREEAEQSLQQIQAQLEEGKVNLEKLHSVLLSQQEHSERALQERVSEIEDCCAEKLREMEVQLNTATREHTKAVMALRQFEREAARKQNVMRETQQQTKREVQNKQLKEMEKDKQILLATVADRGLTRRLLSVLEELHSLSAAVVNSSEDSAEEEGQNDSVGPSTGSLHS</sequence>
<evidence type="ECO:0000256" key="3">
    <source>
        <dbReference type="ARBA" id="ARBA00004496"/>
    </source>
</evidence>
<protein>
    <recommendedName>
        <fullName evidence="4">Coiled-coil alpha-helical rod protein 1</fullName>
    </recommendedName>
    <alternativeName>
        <fullName evidence="10">Alpha-helical coiled-coil rod protein</fullName>
    </alternativeName>
</protein>
<keyword evidence="8 11" id="KW-0175">Coiled coil</keyword>
<feature type="coiled-coil region" evidence="11">
    <location>
        <begin position="502"/>
        <end position="594"/>
    </location>
</feature>
<dbReference type="InterPro" id="IPR009800">
    <property type="entry name" value="HCR"/>
</dbReference>
<evidence type="ECO:0000256" key="6">
    <source>
        <dbReference type="ARBA" id="ARBA00022490"/>
    </source>
</evidence>
<dbReference type="GO" id="GO:0006611">
    <property type="term" value="P:protein export from nucleus"/>
    <property type="evidence" value="ECO:0007669"/>
    <property type="project" value="TreeGrafter"/>
</dbReference>
<keyword evidence="9" id="KW-0539">Nucleus</keyword>
<name>A0A5J5D2J6_9PERO</name>
<evidence type="ECO:0000256" key="7">
    <source>
        <dbReference type="ARBA" id="ARBA00022782"/>
    </source>
</evidence>
<keyword evidence="5" id="KW-0217">Developmental protein</keyword>
<feature type="coiled-coil region" evidence="11">
    <location>
        <begin position="30"/>
        <end position="64"/>
    </location>
</feature>
<feature type="compositionally biased region" description="Polar residues" evidence="12">
    <location>
        <begin position="723"/>
        <end position="735"/>
    </location>
</feature>
<dbReference type="EMBL" id="VOFY01000013">
    <property type="protein sequence ID" value="KAA8587100.1"/>
    <property type="molecule type" value="Genomic_DNA"/>
</dbReference>
<comment type="function">
    <text evidence="1">May be a regulator of keratinocyte proliferation or differentiation.</text>
</comment>
<gene>
    <name evidence="13" type="ORF">FQN60_000936</name>
</gene>
<evidence type="ECO:0000256" key="9">
    <source>
        <dbReference type="ARBA" id="ARBA00023242"/>
    </source>
</evidence>
<evidence type="ECO:0000256" key="1">
    <source>
        <dbReference type="ARBA" id="ARBA00003936"/>
    </source>
</evidence>
<dbReference type="GO" id="GO:0005634">
    <property type="term" value="C:nucleus"/>
    <property type="evidence" value="ECO:0007669"/>
    <property type="project" value="UniProtKB-SubCell"/>
</dbReference>
<evidence type="ECO:0000256" key="8">
    <source>
        <dbReference type="ARBA" id="ARBA00023054"/>
    </source>
</evidence>
<dbReference type="GO" id="GO:0005814">
    <property type="term" value="C:centriole"/>
    <property type="evidence" value="ECO:0007669"/>
    <property type="project" value="TreeGrafter"/>
</dbReference>
<evidence type="ECO:0000256" key="5">
    <source>
        <dbReference type="ARBA" id="ARBA00022473"/>
    </source>
</evidence>
<evidence type="ECO:0000313" key="14">
    <source>
        <dbReference type="Proteomes" id="UP000327493"/>
    </source>
</evidence>
<evidence type="ECO:0000313" key="13">
    <source>
        <dbReference type="EMBL" id="KAA8587100.1"/>
    </source>
</evidence>
<evidence type="ECO:0000256" key="2">
    <source>
        <dbReference type="ARBA" id="ARBA00004123"/>
    </source>
</evidence>
<reference evidence="13 14" key="1">
    <citation type="submission" date="2019-08" db="EMBL/GenBank/DDBJ databases">
        <title>A chromosome-level genome assembly, high-density linkage maps, and genome scans reveal the genomic architecture of hybrid incompatibilities underlying speciation via character displacement in darters (Percidae: Etheostominae).</title>
        <authorList>
            <person name="Moran R.L."/>
            <person name="Catchen J.M."/>
            <person name="Fuller R.C."/>
        </authorList>
    </citation>
    <scope>NUCLEOTIDE SEQUENCE [LARGE SCALE GENOMIC DNA]</scope>
    <source>
        <strain evidence="13">EspeVRDwgs_2016</strain>
        <tissue evidence="13">Muscle</tissue>
    </source>
</reference>
<feature type="coiled-coil region" evidence="11">
    <location>
        <begin position="256"/>
        <end position="283"/>
    </location>
</feature>
<evidence type="ECO:0000256" key="11">
    <source>
        <dbReference type="SAM" id="Coils"/>
    </source>
</evidence>
<evidence type="ECO:0000256" key="4">
    <source>
        <dbReference type="ARBA" id="ARBA00016468"/>
    </source>
</evidence>
<feature type="coiled-coil region" evidence="11">
    <location>
        <begin position="350"/>
        <end position="426"/>
    </location>
</feature>
<proteinExistence type="predicted"/>
<dbReference type="Proteomes" id="UP000327493">
    <property type="component" value="Chromosome 13"/>
</dbReference>
<comment type="caution">
    <text evidence="13">The sequence shown here is derived from an EMBL/GenBank/DDBJ whole genome shotgun (WGS) entry which is preliminary data.</text>
</comment>
<feature type="coiled-coil region" evidence="11">
    <location>
        <begin position="642"/>
        <end position="685"/>
    </location>
</feature>
<comment type="subcellular location">
    <subcellularLocation>
        <location evidence="3">Cytoplasm</location>
    </subcellularLocation>
    <subcellularLocation>
        <location evidence="2">Nucleus</location>
    </subcellularLocation>
</comment>
<accession>A0A5J5D2J6</accession>
<keyword evidence="14" id="KW-1185">Reference proteome</keyword>
<organism evidence="13 14">
    <name type="scientific">Etheostoma spectabile</name>
    <name type="common">orangethroat darter</name>
    <dbReference type="NCBI Taxonomy" id="54343"/>
    <lineage>
        <taxon>Eukaryota</taxon>
        <taxon>Metazoa</taxon>
        <taxon>Chordata</taxon>
        <taxon>Craniata</taxon>
        <taxon>Vertebrata</taxon>
        <taxon>Euteleostomi</taxon>
        <taxon>Actinopterygii</taxon>
        <taxon>Neopterygii</taxon>
        <taxon>Teleostei</taxon>
        <taxon>Neoteleostei</taxon>
        <taxon>Acanthomorphata</taxon>
        <taxon>Eupercaria</taxon>
        <taxon>Perciformes</taxon>
        <taxon>Percoidei</taxon>
        <taxon>Percidae</taxon>
        <taxon>Etheostomatinae</taxon>
        <taxon>Etheostoma</taxon>
    </lineage>
</organism>
<dbReference type="GO" id="GO:0030154">
    <property type="term" value="P:cell differentiation"/>
    <property type="evidence" value="ECO:0007669"/>
    <property type="project" value="UniProtKB-KW"/>
</dbReference>
<keyword evidence="7" id="KW-0221">Differentiation</keyword>
<evidence type="ECO:0000256" key="12">
    <source>
        <dbReference type="SAM" id="MobiDB-lite"/>
    </source>
</evidence>
<feature type="coiled-coil region" evidence="11">
    <location>
        <begin position="100"/>
        <end position="224"/>
    </location>
</feature>